<gene>
    <name evidence="1" type="ORF">SMD44_01005</name>
</gene>
<dbReference type="EMBL" id="CP021748">
    <property type="protein sequence ID" value="ARX81607.1"/>
    <property type="molecule type" value="Genomic_DNA"/>
</dbReference>
<organism evidence="1 2">
    <name type="scientific">Streptomyces alboflavus</name>
    <dbReference type="NCBI Taxonomy" id="67267"/>
    <lineage>
        <taxon>Bacteria</taxon>
        <taxon>Bacillati</taxon>
        <taxon>Actinomycetota</taxon>
        <taxon>Actinomycetes</taxon>
        <taxon>Kitasatosporales</taxon>
        <taxon>Streptomycetaceae</taxon>
        <taxon>Streptomyces</taxon>
    </lineage>
</organism>
<protein>
    <submittedName>
        <fullName evidence="1">Uncharacterized protein</fullName>
    </submittedName>
</protein>
<evidence type="ECO:0000313" key="1">
    <source>
        <dbReference type="EMBL" id="ARX81607.1"/>
    </source>
</evidence>
<evidence type="ECO:0000313" key="2">
    <source>
        <dbReference type="Proteomes" id="UP000195880"/>
    </source>
</evidence>
<keyword evidence="2" id="KW-1185">Reference proteome</keyword>
<accession>A0A1Z1W5C6</accession>
<name>A0A1Z1W5C6_9ACTN</name>
<dbReference type="AlphaFoldDB" id="A0A1Z1W5C6"/>
<sequence length="82" mass="8833">MISMTFPDVPMPDRVAERIGKQIPERVLEAEKAATEAAASLTLCIGPRYRDAVAYNLQSLARANKVLAAYNPGLIVQFGGVS</sequence>
<proteinExistence type="predicted"/>
<reference evidence="1 2" key="1">
    <citation type="submission" date="2017-05" db="EMBL/GenBank/DDBJ databases">
        <title>Streptomyces alboflavus Genome sequencing and assembly.</title>
        <authorList>
            <person name="Wang Y."/>
            <person name="Du B."/>
            <person name="Ding Y."/>
            <person name="Liu H."/>
            <person name="Hou Q."/>
            <person name="Liu K."/>
            <person name="Wang C."/>
            <person name="Yao L."/>
        </authorList>
    </citation>
    <scope>NUCLEOTIDE SEQUENCE [LARGE SCALE GENOMIC DNA]</scope>
    <source>
        <strain evidence="1 2">MDJK44</strain>
    </source>
</reference>
<dbReference type="KEGG" id="salf:SMD44_01005"/>
<dbReference type="Proteomes" id="UP000195880">
    <property type="component" value="Chromosome"/>
</dbReference>